<sequence>MNYAAGYRDSDLHQDPPRPLTAVVNMLDIPGTRFADRTDFIAKQVQEQGDIFNFTGFNNISGYPIPIVPNIIHFIRFNQPSLTLMEFICLRSALVRNADATVLIHSNTPMTGVHWKELIQDFGNSSSHPPRLQFVQKEIPQEIFNRKLTWIQHKSDVARLQILEKFGGIYLDNDVYVVHSLQPYLHFEFSIGWPSIGDQLLGNQILIGHKNSRFLQKYIATYKDYRGHLWYYNGGDLPTKAILIPFHELVHRVELKFGVFASVWPYWHQYDTIHLLQNHREFTLDYMNNSDSSALRGDFSLKDLATSPYAFAEMSRDVWPVLRNRVPGSV</sequence>
<dbReference type="InterPro" id="IPR029044">
    <property type="entry name" value="Nucleotide-diphossugar_trans"/>
</dbReference>
<protein>
    <submittedName>
        <fullName evidence="1">Uncharacterized protein</fullName>
    </submittedName>
</protein>
<dbReference type="Gene3D" id="3.90.550.20">
    <property type="match status" value="1"/>
</dbReference>
<name>A0A7R8WC82_9CRUS</name>
<reference evidence="1" key="1">
    <citation type="submission" date="2020-11" db="EMBL/GenBank/DDBJ databases">
        <authorList>
            <person name="Tran Van P."/>
        </authorList>
    </citation>
    <scope>NUCLEOTIDE SEQUENCE</scope>
</reference>
<dbReference type="OrthoDB" id="409543at2759"/>
<dbReference type="AlphaFoldDB" id="A0A7R8WC82"/>
<gene>
    <name evidence="1" type="ORF">CTOB1V02_LOCUS4602</name>
</gene>
<evidence type="ECO:0000313" key="1">
    <source>
        <dbReference type="EMBL" id="CAD7226685.1"/>
    </source>
</evidence>
<proteinExistence type="predicted"/>
<dbReference type="SUPFAM" id="SSF53448">
    <property type="entry name" value="Nucleotide-diphospho-sugar transferases"/>
    <property type="match status" value="1"/>
</dbReference>
<dbReference type="InterPro" id="IPR007577">
    <property type="entry name" value="GlycoTrfase_DXD_sugar-bd_CS"/>
</dbReference>
<dbReference type="EMBL" id="OB660894">
    <property type="protein sequence ID" value="CAD7226685.1"/>
    <property type="molecule type" value="Genomic_DNA"/>
</dbReference>
<dbReference type="Pfam" id="PF04488">
    <property type="entry name" value="Gly_transf_sug"/>
    <property type="match status" value="1"/>
</dbReference>
<organism evidence="1">
    <name type="scientific">Cyprideis torosa</name>
    <dbReference type="NCBI Taxonomy" id="163714"/>
    <lineage>
        <taxon>Eukaryota</taxon>
        <taxon>Metazoa</taxon>
        <taxon>Ecdysozoa</taxon>
        <taxon>Arthropoda</taxon>
        <taxon>Crustacea</taxon>
        <taxon>Oligostraca</taxon>
        <taxon>Ostracoda</taxon>
        <taxon>Podocopa</taxon>
        <taxon>Podocopida</taxon>
        <taxon>Cytherocopina</taxon>
        <taxon>Cytheroidea</taxon>
        <taxon>Cytherideidae</taxon>
        <taxon>Cyprideis</taxon>
    </lineage>
</organism>
<dbReference type="PANTHER" id="PTHR46830:SF1">
    <property type="entry name" value="ALPHA-1,4-N-ACETYLGLUCOSAMINYLTRANSFERASE"/>
    <property type="match status" value="1"/>
</dbReference>
<accession>A0A7R8WC82</accession>
<dbReference type="PANTHER" id="PTHR46830">
    <property type="entry name" value="TRANSFERASE, PUTATIVE-RELATED"/>
    <property type="match status" value="1"/>
</dbReference>